<dbReference type="Proteomes" id="UP000051295">
    <property type="component" value="Unassembled WGS sequence"/>
</dbReference>
<dbReference type="PATRIC" id="fig|1641875.4.peg.1277"/>
<organism evidence="1 2">
    <name type="scientific">Roseovarius atlanticus</name>
    <dbReference type="NCBI Taxonomy" id="1641875"/>
    <lineage>
        <taxon>Bacteria</taxon>
        <taxon>Pseudomonadati</taxon>
        <taxon>Pseudomonadota</taxon>
        <taxon>Alphaproteobacteria</taxon>
        <taxon>Rhodobacterales</taxon>
        <taxon>Roseobacteraceae</taxon>
        <taxon>Roseovarius</taxon>
    </lineage>
</organism>
<dbReference type="STRING" id="1641875.XM53_00950"/>
<reference evidence="1 2" key="1">
    <citation type="submission" date="2015-04" db="EMBL/GenBank/DDBJ databases">
        <title>The draft genome sequence of Roseovarius sp.R12b.</title>
        <authorList>
            <person name="Li G."/>
            <person name="Lai Q."/>
            <person name="Shao Z."/>
            <person name="Yan P."/>
        </authorList>
    </citation>
    <scope>NUCLEOTIDE SEQUENCE [LARGE SCALE GENOMIC DNA]</scope>
    <source>
        <strain evidence="1 2">R12B</strain>
    </source>
</reference>
<evidence type="ECO:0000313" key="2">
    <source>
        <dbReference type="Proteomes" id="UP000051295"/>
    </source>
</evidence>
<name>A0A0T5NZR3_9RHOB</name>
<keyword evidence="2" id="KW-1185">Reference proteome</keyword>
<sequence length="176" mass="20768">MENIYYDTIADALMTEHEDANEFPYRKDNELIFTVSIDNVRQVIDGDVRVVYGYDIDPRKTLARYRLRCDRQRRVQITEKIERALRSLMNEVLEHKSFDGMRDLVEDIQGIQYCSFKCTGPFIDIRPEPSHRGRLEFARLLEGFHMHRDFRFDVSKDLARVYITEGCTIPRIQGAA</sequence>
<accession>A0A0T5NZR3</accession>
<protein>
    <submittedName>
        <fullName evidence="1">Uncharacterized protein</fullName>
    </submittedName>
</protein>
<dbReference type="AlphaFoldDB" id="A0A0T5NZR3"/>
<evidence type="ECO:0000313" key="1">
    <source>
        <dbReference type="EMBL" id="KRS14332.1"/>
    </source>
</evidence>
<comment type="caution">
    <text evidence="1">The sequence shown here is derived from an EMBL/GenBank/DDBJ whole genome shotgun (WGS) entry which is preliminary data.</text>
</comment>
<dbReference type="RefSeq" id="WP_057789384.1">
    <property type="nucleotide sequence ID" value="NZ_LAXJ01000002.1"/>
</dbReference>
<gene>
    <name evidence="1" type="ORF">XM53_00950</name>
</gene>
<dbReference type="EMBL" id="LAXJ01000002">
    <property type="protein sequence ID" value="KRS14332.1"/>
    <property type="molecule type" value="Genomic_DNA"/>
</dbReference>
<proteinExistence type="predicted"/>